<sequence>MNEYAYVEEIDEDHVRVWPLTDSELTWNGEKVLTRKDGFTLEIEMCLGYEKGNPGYYLVETDELPEVCMLESPISGTSVGSKRSKTWRKELWIPEGSGGLEGALRDKAYSHDFDLLEVEPKRLCWGGEGLGRWIETAKEEVERKAARKKAGEIREKLKEFHDGGKAFINPYTFVPLPDKVKRDKPHGHARAVEGGLTGYLDVEFAFRSPLMMPVDWNTPGETTVTGTRIEERVTVPGSSVRGAVRSLFEVISSSCLSILDPDYRPAHRASLEMRPDKRLAVVDEVDSDGKVISVLPTSKVVWIRAEALWHLFGGAAGLRSGVRISLDENAIYERSFGGDKGKPVKREQLKPEGEPTLKKGGDWVVHVADAGTKGDHPADHIYVAVGKLETTPIRLGEMTWEDYRELCRYSVDVTGGGLAPSAPAWDAEEWSGVAVMVKHTDRSRGNRETAIGKRRKSDGALAPGDSVWITTRSEGGERVVTGLTMSSSWRELGKGPIRNRLPDESLLPCRDPDELCPACATFGFIEARAEGQRRDQAEHNAYASHLRFGAFETDAPVPLRLVLPPPTRSPRPSAGAFYLEHLTAEGENREAGVAELGKPASRWGGQLDSSGMRRIAGRKFYWHGQEPKDTTLTPRQVRRAHYPKEGAPDCQETMRWITEGTPVLKGRIHFENIDARQLGLLMLALEPRELAKRAGITVNGELATHLGGGKGLGFGTAVGRITATCIQDAAGRYRAGAGKVEVDPWGAAMQVIDPDVPWITGLVKALGTESVPADRIWYPTMGNFTQRDSDVQQKKFDKSFEYYARFSGGKDKKTRMRTLPRIDDPIQYMSNEN</sequence>
<dbReference type="Proteomes" id="UP000273044">
    <property type="component" value="Chromosome"/>
</dbReference>
<accession>A0A3S4U3T5</accession>
<name>A0A3S4U3T5_9ACTN</name>
<dbReference type="EMBL" id="LR134406">
    <property type="protein sequence ID" value="VEH69075.1"/>
    <property type="molecule type" value="Genomic_DNA"/>
</dbReference>
<evidence type="ECO:0000313" key="1">
    <source>
        <dbReference type="EMBL" id="VEH69075.1"/>
    </source>
</evidence>
<proteinExistence type="predicted"/>
<dbReference type="RefSeq" id="WP_061787265.1">
    <property type="nucleotide sequence ID" value="NZ_LR134406.1"/>
</dbReference>
<gene>
    <name evidence="1" type="ORF">NCTC12967_00339</name>
</gene>
<evidence type="ECO:0000313" key="2">
    <source>
        <dbReference type="Proteomes" id="UP000273044"/>
    </source>
</evidence>
<dbReference type="AlphaFoldDB" id="A0A3S4U3T5"/>
<keyword evidence="2" id="KW-1185">Reference proteome</keyword>
<protein>
    <submittedName>
        <fullName evidence="1">CRISPR-associated protein</fullName>
    </submittedName>
</protein>
<dbReference type="NCBIfam" id="TIGR03986">
    <property type="entry name" value="TIGR03986 family CRISPR-associated RAMP protein"/>
    <property type="match status" value="1"/>
</dbReference>
<dbReference type="InterPro" id="IPR023825">
    <property type="entry name" value="CRISPR-assoc_RAMP_BGP1436"/>
</dbReference>
<organism evidence="1 2">
    <name type="scientific">Arachnia propionica</name>
    <dbReference type="NCBI Taxonomy" id="1750"/>
    <lineage>
        <taxon>Bacteria</taxon>
        <taxon>Bacillati</taxon>
        <taxon>Actinomycetota</taxon>
        <taxon>Actinomycetes</taxon>
        <taxon>Propionibacteriales</taxon>
        <taxon>Propionibacteriaceae</taxon>
        <taxon>Arachnia</taxon>
    </lineage>
</organism>
<reference evidence="1 2" key="1">
    <citation type="submission" date="2018-12" db="EMBL/GenBank/DDBJ databases">
        <authorList>
            <consortium name="Pathogen Informatics"/>
        </authorList>
    </citation>
    <scope>NUCLEOTIDE SEQUENCE [LARGE SCALE GENOMIC DNA]</scope>
    <source>
        <strain evidence="1 2">NCTC12967</strain>
    </source>
</reference>
<dbReference type="GeneID" id="64405836"/>